<feature type="compositionally biased region" description="Pro residues" evidence="1">
    <location>
        <begin position="316"/>
        <end position="333"/>
    </location>
</feature>
<dbReference type="InterPro" id="IPR013783">
    <property type="entry name" value="Ig-like_fold"/>
</dbReference>
<name>A0AAW0P6V0_9GOBI</name>
<keyword evidence="2" id="KW-1133">Transmembrane helix</keyword>
<dbReference type="GO" id="GO:0038023">
    <property type="term" value="F:signaling receptor activity"/>
    <property type="evidence" value="ECO:0007669"/>
    <property type="project" value="InterPro"/>
</dbReference>
<dbReference type="PANTHER" id="PTHR15343">
    <property type="entry name" value="CD7"/>
    <property type="match status" value="1"/>
</dbReference>
<dbReference type="InterPro" id="IPR039090">
    <property type="entry name" value="CD7"/>
</dbReference>
<dbReference type="Gene3D" id="2.60.40.10">
    <property type="entry name" value="Immunoglobulins"/>
    <property type="match status" value="1"/>
</dbReference>
<dbReference type="InterPro" id="IPR036179">
    <property type="entry name" value="Ig-like_dom_sf"/>
</dbReference>
<evidence type="ECO:0000313" key="4">
    <source>
        <dbReference type="Proteomes" id="UP001460270"/>
    </source>
</evidence>
<dbReference type="SUPFAM" id="SSF48726">
    <property type="entry name" value="Immunoglobulin"/>
    <property type="match status" value="1"/>
</dbReference>
<reference evidence="4" key="1">
    <citation type="submission" date="2024-04" db="EMBL/GenBank/DDBJ databases">
        <title>Salinicola lusitanus LLJ914,a marine bacterium isolated from the Okinawa Trough.</title>
        <authorList>
            <person name="Li J."/>
        </authorList>
    </citation>
    <scope>NUCLEOTIDE SEQUENCE [LARGE SCALE GENOMIC DNA]</scope>
</reference>
<feature type="region of interest" description="Disordered" evidence="1">
    <location>
        <begin position="19"/>
        <end position="55"/>
    </location>
</feature>
<dbReference type="Proteomes" id="UP001460270">
    <property type="component" value="Unassembled WGS sequence"/>
</dbReference>
<accession>A0AAW0P6V0</accession>
<protein>
    <recommendedName>
        <fullName evidence="5">Immunoglobulin V-set domain-containing protein</fullName>
    </recommendedName>
</protein>
<dbReference type="EMBL" id="JBBPFD010000007">
    <property type="protein sequence ID" value="KAK7918930.1"/>
    <property type="molecule type" value="Genomic_DNA"/>
</dbReference>
<evidence type="ECO:0000256" key="1">
    <source>
        <dbReference type="SAM" id="MobiDB-lite"/>
    </source>
</evidence>
<proteinExistence type="predicted"/>
<dbReference type="GO" id="GO:0016020">
    <property type="term" value="C:membrane"/>
    <property type="evidence" value="ECO:0007669"/>
    <property type="project" value="InterPro"/>
</dbReference>
<dbReference type="PANTHER" id="PTHR15343:SF0">
    <property type="entry name" value="T-CELL ANTIGEN CD7"/>
    <property type="match status" value="1"/>
</dbReference>
<gene>
    <name evidence="3" type="ORF">WMY93_010214</name>
</gene>
<dbReference type="AlphaFoldDB" id="A0AAW0P6V0"/>
<keyword evidence="4" id="KW-1185">Reference proteome</keyword>
<evidence type="ECO:0000256" key="2">
    <source>
        <dbReference type="SAM" id="Phobius"/>
    </source>
</evidence>
<comment type="caution">
    <text evidence="3">The sequence shown here is derived from an EMBL/GenBank/DDBJ whole genome shotgun (WGS) entry which is preliminary data.</text>
</comment>
<keyword evidence="2" id="KW-0812">Transmembrane</keyword>
<feature type="transmembrane region" description="Helical" evidence="2">
    <location>
        <begin position="277"/>
        <end position="301"/>
    </location>
</feature>
<feature type="region of interest" description="Disordered" evidence="1">
    <location>
        <begin position="313"/>
        <end position="333"/>
    </location>
</feature>
<evidence type="ECO:0000313" key="3">
    <source>
        <dbReference type="EMBL" id="KAK7918930.1"/>
    </source>
</evidence>
<evidence type="ECO:0008006" key="5">
    <source>
        <dbReference type="Google" id="ProtNLM"/>
    </source>
</evidence>
<keyword evidence="2" id="KW-0472">Membrane</keyword>
<sequence>MRDSHDLLVVRPERASGINGPTFVTGTAEAAVDNSTKAEDSARGSNPEARGPVGKNIVDTRALTTVKCSSNRPQRFHILIVFSPQPYEHTDTHQTLPPHTELLRRGPLPAATMKASWCSCVLGLLSVAAFQRTFRANAITVTQTPSSLVASLKSSAMITCSITCSITTKDVLGVTLSHRFAEENIAYVALSDGKVLRVINATKFEGRVGPKLEILDGTSLRVNFTLSQLRVEDTNLYFCHWVYDIDKKIASNGTIFIVNDRLPKGTECGDVFEVYDVALFSLCIGSIPVLLFCLLLLVYVLHKRFRRNFKPSRLVSPPPRRPPPHRPLPPRPPSICSSTRNEHYHYLSTSVTLSFNQV</sequence>
<organism evidence="3 4">
    <name type="scientific">Mugilogobius chulae</name>
    <name type="common">yellowstripe goby</name>
    <dbReference type="NCBI Taxonomy" id="88201"/>
    <lineage>
        <taxon>Eukaryota</taxon>
        <taxon>Metazoa</taxon>
        <taxon>Chordata</taxon>
        <taxon>Craniata</taxon>
        <taxon>Vertebrata</taxon>
        <taxon>Euteleostomi</taxon>
        <taxon>Actinopterygii</taxon>
        <taxon>Neopterygii</taxon>
        <taxon>Teleostei</taxon>
        <taxon>Neoteleostei</taxon>
        <taxon>Acanthomorphata</taxon>
        <taxon>Gobiaria</taxon>
        <taxon>Gobiiformes</taxon>
        <taxon>Gobioidei</taxon>
        <taxon>Gobiidae</taxon>
        <taxon>Gobionellinae</taxon>
        <taxon>Mugilogobius</taxon>
    </lineage>
</organism>
<dbReference type="GO" id="GO:0002250">
    <property type="term" value="P:adaptive immune response"/>
    <property type="evidence" value="ECO:0007669"/>
    <property type="project" value="InterPro"/>
</dbReference>